<dbReference type="InterPro" id="IPR043502">
    <property type="entry name" value="DNA/RNA_pol_sf"/>
</dbReference>
<dbReference type="PANTHER" id="PTHR34456:SF13">
    <property type="entry name" value="REVERSE TRANSCRIPTASE DOMAIN-CONTAINING PROTEIN"/>
    <property type="match status" value="1"/>
</dbReference>
<dbReference type="EMBL" id="BDQD01000150">
    <property type="protein sequence ID" value="GBH22714.1"/>
    <property type="molecule type" value="Genomic_RNA"/>
</dbReference>
<organism evidence="1">
    <name type="scientific">viral metagenome</name>
    <dbReference type="NCBI Taxonomy" id="1070528"/>
    <lineage>
        <taxon>unclassified sequences</taxon>
        <taxon>metagenomes</taxon>
        <taxon>organismal metagenomes</taxon>
    </lineage>
</organism>
<dbReference type="PANTHER" id="PTHR34456">
    <property type="entry name" value="MITOVIRUS RNA-DEPENDENT RNA POLYMERASE"/>
    <property type="match status" value="1"/>
</dbReference>
<sequence length="685" mass="79334">MKLHKYLKRIKEVLVTVLKNSKHLDSHDNGLTIQEFESFFDTYTAKFEKTLRCNGKKYTLNLFKEIQDQSIRLVTNEEWSAIPFHKSNKEGISLLLVPILKHLRGKNYRDIRLLLTVTRIHESIRTKAVLDLNPIIAEYNGTTDLSEFDLMFRKFLNESPRTKTLKSRLPKLQSNDRLIGRIRSGPNGQAILTAHYDSIAVVNDTELHNSIKQYNLLLNQGWITSNMEWCYSQSKDLGIDNTVTGKISLASERAGKTRLFAIVDYWTQNSLQTLHDWLMKILKSLPCDSTFDQNRGFERILSVKTDWMASFDITKFTDRVPVMLQSTVLEYYTHHDLAFYWEKIIGTRGFLSKLIKHVVWAVGQPLGALSSWAACTLLHHHLVWFASYLHFGDHRPFKSYEILGDDIVIWHKGVGLIYADLLNKIGVEINTSKSKSYEDNKREPIFEFARRIAVNGNEITGIPYDLLEASSKSIYSFTELINYSVETKLISKERRDLALPDYLSPKGRQYLEILLWERDLGHPNWLENRFGNASEEITLLNNFRIEIAKIRLEGFQELIRKLDELVYSSDLETNLKQAGVAYSDMLIGYSSTYYHPIIHALNHTGMDMYDVLPILESIEERLRQGEILELPELTSVEYLPLPYQNAYFERPGERNPERLRKHSQLVLTAAERLKGTVNGFILMND</sequence>
<protein>
    <submittedName>
        <fullName evidence="1">RdRp</fullName>
    </submittedName>
</protein>
<proteinExistence type="predicted"/>
<comment type="caution">
    <text evidence="1">The sequence shown here is derived from an EMBL/GenBank/DDBJ whole genome shotgun (WGS) entry which is preliminary data.</text>
</comment>
<dbReference type="AlphaFoldDB" id="A0A2V0RBZ9"/>
<reference evidence="1" key="1">
    <citation type="submission" date="2017-04" db="EMBL/GenBank/DDBJ databases">
        <title>Unveiling RNA virosphere associated with marine microorganisms.</title>
        <authorList>
            <person name="Urayama S."/>
            <person name="Takaki Y."/>
            <person name="Nishi S."/>
            <person name="Yoshida Y."/>
            <person name="Deguchi S."/>
            <person name="Takai K."/>
            <person name="Nunoura T."/>
        </authorList>
    </citation>
    <scope>NUCLEOTIDE SEQUENCE</scope>
</reference>
<dbReference type="InterPro" id="IPR008686">
    <property type="entry name" value="RNA_pol_mitovir"/>
</dbReference>
<evidence type="ECO:0000313" key="1">
    <source>
        <dbReference type="EMBL" id="GBH22714.1"/>
    </source>
</evidence>
<dbReference type="Pfam" id="PF05919">
    <property type="entry name" value="Mitovir_RNA_pol"/>
    <property type="match status" value="1"/>
</dbReference>
<name>A0A2V0RBZ9_9ZZZZ</name>
<dbReference type="SUPFAM" id="SSF56672">
    <property type="entry name" value="DNA/RNA polymerases"/>
    <property type="match status" value="1"/>
</dbReference>
<accession>A0A2V0RBZ9</accession>